<gene>
    <name evidence="1" type="ORF">CCMP2556_LOCUS2476</name>
</gene>
<dbReference type="EMBL" id="CAXAMN010000928">
    <property type="protein sequence ID" value="CAK8991479.1"/>
    <property type="molecule type" value="Genomic_DNA"/>
</dbReference>
<comment type="caution">
    <text evidence="1">The sequence shown here is derived from an EMBL/GenBank/DDBJ whole genome shotgun (WGS) entry which is preliminary data.</text>
</comment>
<proteinExistence type="predicted"/>
<organism evidence="1 2">
    <name type="scientific">Durusdinium trenchii</name>
    <dbReference type="NCBI Taxonomy" id="1381693"/>
    <lineage>
        <taxon>Eukaryota</taxon>
        <taxon>Sar</taxon>
        <taxon>Alveolata</taxon>
        <taxon>Dinophyceae</taxon>
        <taxon>Suessiales</taxon>
        <taxon>Symbiodiniaceae</taxon>
        <taxon>Durusdinium</taxon>
    </lineage>
</organism>
<name>A0ABP0HQ18_9DINO</name>
<dbReference type="Proteomes" id="UP001642484">
    <property type="component" value="Unassembled WGS sequence"/>
</dbReference>
<protein>
    <submittedName>
        <fullName evidence="1">Uncharacterized protein</fullName>
    </submittedName>
</protein>
<evidence type="ECO:0000313" key="2">
    <source>
        <dbReference type="Proteomes" id="UP001642484"/>
    </source>
</evidence>
<keyword evidence="2" id="KW-1185">Reference proteome</keyword>
<accession>A0ABP0HQ18</accession>
<reference evidence="1 2" key="1">
    <citation type="submission" date="2024-02" db="EMBL/GenBank/DDBJ databases">
        <authorList>
            <person name="Chen Y."/>
            <person name="Shah S."/>
            <person name="Dougan E. K."/>
            <person name="Thang M."/>
            <person name="Chan C."/>
        </authorList>
    </citation>
    <scope>NUCLEOTIDE SEQUENCE [LARGE SCALE GENOMIC DNA]</scope>
</reference>
<evidence type="ECO:0000313" key="1">
    <source>
        <dbReference type="EMBL" id="CAK8991479.1"/>
    </source>
</evidence>
<sequence length="623" mass="69834">MSQEIYYYAGDGARITQDDVTSTAMTLQAQTQPDAKTLSDLTAEGAPLAAGALPDLQTVGADGSKGVWTAMGSTLSISLQAVEYGGELTKQLLDESKKMEKLFTNYTDLVKRKVTDDSEYDSAADQAAAKSLLAGLNKKAPKKKAAKKEKVAAASLESQCLAGEAVVQRKICGITVSSFPNGKTIQLSVVTSRGTTRKETVQKDVYRLVSKLLAWSLKHAAAGRFPMTGFANEEFDPKTLRGALKGQVLAQGWRAAYLCTRFDGKARAETNCFERNYKCTFICESCMAQNPLNRHDPMLSYRDFRPDRARHLTVVDDRTYRRTCSEISPWSVIPGWKLPTALHDIMHVVFLGTARDLIPSLLAEFVDHGCLGDDATTLNYRLRAFSIEMHKAFRAEGNLFCVMLNGVHMRHGRLIKLNCVYLAIHLRISVRKILFTVRNTGLDNRGASFPALATAFKASHIKMTILWYLCQRSVEFATETEAPRLEAASLCVWALTRAIHIMDHNDVLLTKPAAEEICDLLLEHLLRWQGLMEECERSGVWLWRMRPKHHYLEELAFFTKPTCLNPRHTSCFMDESFLGCIKKVALQCHSNTVLLRVFQRLFLNWSLRWRGTNLHAQHVDGSS</sequence>